<dbReference type="Pfam" id="PF02502">
    <property type="entry name" value="LacAB_rpiB"/>
    <property type="match status" value="1"/>
</dbReference>
<dbReference type="NCBIfam" id="TIGR01120">
    <property type="entry name" value="rpiB"/>
    <property type="match status" value="1"/>
</dbReference>
<dbReference type="PIRSF" id="PIRSF005384">
    <property type="entry name" value="RpiB_LacA_B"/>
    <property type="match status" value="1"/>
</dbReference>
<comment type="caution">
    <text evidence="5">The sequence shown here is derived from an EMBL/GenBank/DDBJ whole genome shotgun (WGS) entry which is preliminary data.</text>
</comment>
<evidence type="ECO:0000256" key="1">
    <source>
        <dbReference type="ARBA" id="ARBA00008754"/>
    </source>
</evidence>
<dbReference type="EMBL" id="WBXO01000002">
    <property type="protein sequence ID" value="KAB2953815.1"/>
    <property type="molecule type" value="Genomic_DNA"/>
</dbReference>
<feature type="active site" description="Proton acceptor" evidence="3">
    <location>
        <position position="73"/>
    </location>
</feature>
<feature type="binding site" evidence="4">
    <location>
        <position position="140"/>
    </location>
    <ligand>
        <name>D-ribulose 5-phosphate</name>
        <dbReference type="ChEBI" id="CHEBI:58121"/>
    </ligand>
</feature>
<organism evidence="5 6">
    <name type="scientific">Heliorestis acidaminivorans</name>
    <dbReference type="NCBI Taxonomy" id="553427"/>
    <lineage>
        <taxon>Bacteria</taxon>
        <taxon>Bacillati</taxon>
        <taxon>Bacillota</taxon>
        <taxon>Clostridia</taxon>
        <taxon>Eubacteriales</taxon>
        <taxon>Heliobacteriaceae</taxon>
        <taxon>Heliorestis</taxon>
    </lineage>
</organism>
<feature type="binding site" evidence="4">
    <location>
        <position position="107"/>
    </location>
    <ligand>
        <name>D-ribulose 5-phosphate</name>
        <dbReference type="ChEBI" id="CHEBI:58121"/>
    </ligand>
</feature>
<dbReference type="NCBIfam" id="TIGR00689">
    <property type="entry name" value="rpiB_lacA_lacB"/>
    <property type="match status" value="1"/>
</dbReference>
<evidence type="ECO:0000313" key="6">
    <source>
        <dbReference type="Proteomes" id="UP000468766"/>
    </source>
</evidence>
<dbReference type="InterPro" id="IPR004785">
    <property type="entry name" value="RpiB"/>
</dbReference>
<comment type="similarity">
    <text evidence="1">Belongs to the LacAB/RpiB family.</text>
</comment>
<feature type="binding site" evidence="4">
    <location>
        <begin position="8"/>
        <end position="9"/>
    </location>
    <ligand>
        <name>D-ribulose 5-phosphate</name>
        <dbReference type="ChEBI" id="CHEBI:58121"/>
    </ligand>
</feature>
<proteinExistence type="inferred from homology"/>
<evidence type="ECO:0000256" key="2">
    <source>
        <dbReference type="ARBA" id="ARBA00023235"/>
    </source>
</evidence>
<name>A0A6I0ET60_9FIRM</name>
<dbReference type="Gene3D" id="3.40.1400.10">
    <property type="entry name" value="Sugar-phosphate isomerase, RpiB/LacA/LacB"/>
    <property type="match status" value="1"/>
</dbReference>
<reference evidence="5 6" key="1">
    <citation type="submission" date="2019-10" db="EMBL/GenBank/DDBJ databases">
        <title>Whole-genome sequence of the extremophile Heliorestis acidaminivorans DSM 24790.</title>
        <authorList>
            <person name="Kyndt J.A."/>
            <person name="Meyer T.E."/>
        </authorList>
    </citation>
    <scope>NUCLEOTIDE SEQUENCE [LARGE SCALE GENOMIC DNA]</scope>
    <source>
        <strain evidence="5 6">DSM 24790</strain>
    </source>
</reference>
<evidence type="ECO:0000256" key="4">
    <source>
        <dbReference type="PIRSR" id="PIRSR005384-2"/>
    </source>
</evidence>
<protein>
    <submittedName>
        <fullName evidence="5">Ribose 5-phosphate isomerase B</fullName>
        <ecNumber evidence="5">5.3.1.6</ecNumber>
    </submittedName>
</protein>
<dbReference type="PANTHER" id="PTHR30345:SF0">
    <property type="entry name" value="DNA DAMAGE-REPAIR_TOLERATION PROTEIN DRT102"/>
    <property type="match status" value="1"/>
</dbReference>
<dbReference type="AlphaFoldDB" id="A0A6I0ET60"/>
<dbReference type="NCBIfam" id="NF004051">
    <property type="entry name" value="PRK05571.1"/>
    <property type="match status" value="1"/>
</dbReference>
<dbReference type="GO" id="GO:0004751">
    <property type="term" value="F:ribose-5-phosphate isomerase activity"/>
    <property type="evidence" value="ECO:0007669"/>
    <property type="project" value="UniProtKB-EC"/>
</dbReference>
<keyword evidence="2 5" id="KW-0413">Isomerase</keyword>
<dbReference type="OrthoDB" id="1778624at2"/>
<evidence type="ECO:0000313" key="5">
    <source>
        <dbReference type="EMBL" id="KAB2953815.1"/>
    </source>
</evidence>
<dbReference type="PANTHER" id="PTHR30345">
    <property type="entry name" value="RIBOSE-5-PHOSPHATE ISOMERASE B"/>
    <property type="match status" value="1"/>
</dbReference>
<sequence length="158" mass="16896">MKIAIGSDHGGFRLKKEILAFFQAQKEADAKLGQAEIIDLGTYSEASVDYPDFGEAVARGVAQGEYQYGIVVCGTGIGISIAANKVQGIRCALCHETFSARMAREHNDANILALGERVTGPGLAIDIVNAFFTTEFAGERHARRVDKLNKIGKSGCSC</sequence>
<dbReference type="GO" id="GO:0005975">
    <property type="term" value="P:carbohydrate metabolic process"/>
    <property type="evidence" value="ECO:0007669"/>
    <property type="project" value="InterPro"/>
</dbReference>
<gene>
    <name evidence="5" type="primary">rpiB</name>
    <name evidence="5" type="ORF">F9B85_04155</name>
</gene>
<dbReference type="InterPro" id="IPR036569">
    <property type="entry name" value="RpiB_LacA_LacB_sf"/>
</dbReference>
<accession>A0A6I0ET60</accession>
<dbReference type="RefSeq" id="WP_151618822.1">
    <property type="nucleotide sequence ID" value="NZ_WBXO01000002.1"/>
</dbReference>
<feature type="active site" description="Proton donor" evidence="3">
    <location>
        <position position="106"/>
    </location>
</feature>
<dbReference type="SUPFAM" id="SSF89623">
    <property type="entry name" value="Ribose/Galactose isomerase RpiB/AlsB"/>
    <property type="match status" value="1"/>
</dbReference>
<dbReference type="Proteomes" id="UP000468766">
    <property type="component" value="Unassembled WGS sequence"/>
</dbReference>
<feature type="binding site" evidence="4">
    <location>
        <begin position="74"/>
        <end position="78"/>
    </location>
    <ligand>
        <name>D-ribulose 5-phosphate</name>
        <dbReference type="ChEBI" id="CHEBI:58121"/>
    </ligand>
</feature>
<evidence type="ECO:0000256" key="3">
    <source>
        <dbReference type="PIRSR" id="PIRSR005384-1"/>
    </source>
</evidence>
<keyword evidence="6" id="KW-1185">Reference proteome</keyword>
<feature type="binding site" evidence="4">
    <location>
        <position position="117"/>
    </location>
    <ligand>
        <name>D-ribulose 5-phosphate</name>
        <dbReference type="ChEBI" id="CHEBI:58121"/>
    </ligand>
</feature>
<dbReference type="InterPro" id="IPR003500">
    <property type="entry name" value="RpiB_LacA_LacB"/>
</dbReference>
<dbReference type="EC" id="5.3.1.6" evidence="5"/>
<feature type="binding site" evidence="4">
    <location>
        <position position="144"/>
    </location>
    <ligand>
        <name>D-ribulose 5-phosphate</name>
        <dbReference type="ChEBI" id="CHEBI:58121"/>
    </ligand>
</feature>